<dbReference type="InterPro" id="IPR036457">
    <property type="entry name" value="PPM-type-like_dom_sf"/>
</dbReference>
<organism evidence="2">
    <name type="scientific">Streptomyces sp. SID12501</name>
    <dbReference type="NCBI Taxonomy" id="2706042"/>
    <lineage>
        <taxon>Bacteria</taxon>
        <taxon>Bacillati</taxon>
        <taxon>Actinomycetota</taxon>
        <taxon>Actinomycetes</taxon>
        <taxon>Kitasatosporales</taxon>
        <taxon>Streptomycetaceae</taxon>
        <taxon>Streptomyces</taxon>
    </lineage>
</organism>
<reference evidence="2" key="1">
    <citation type="submission" date="2020-01" db="EMBL/GenBank/DDBJ databases">
        <title>Insect and environment-associated Actinomycetes.</title>
        <authorList>
            <person name="Currrie C."/>
            <person name="Chevrette M."/>
            <person name="Carlson C."/>
            <person name="Stubbendieck R."/>
            <person name="Wendt-Pienkowski E."/>
        </authorList>
    </citation>
    <scope>NUCLEOTIDE SEQUENCE</scope>
    <source>
        <strain evidence="2">SID12501</strain>
    </source>
</reference>
<accession>A0A6B3C9F8</accession>
<dbReference type="SUPFAM" id="SSF81606">
    <property type="entry name" value="PP2C-like"/>
    <property type="match status" value="1"/>
</dbReference>
<name>A0A6B3C9F8_9ACTN</name>
<evidence type="ECO:0000259" key="1">
    <source>
        <dbReference type="Pfam" id="PF13672"/>
    </source>
</evidence>
<dbReference type="AlphaFoldDB" id="A0A6B3C9F8"/>
<dbReference type="EMBL" id="JAAGLU010000626">
    <property type="protein sequence ID" value="NEC93229.1"/>
    <property type="molecule type" value="Genomic_DNA"/>
</dbReference>
<feature type="domain" description="PPM-type phosphatase" evidence="1">
    <location>
        <begin position="7"/>
        <end position="137"/>
    </location>
</feature>
<gene>
    <name evidence="2" type="ORF">G3I71_47610</name>
</gene>
<proteinExistence type="predicted"/>
<dbReference type="RefSeq" id="WP_164325183.1">
    <property type="nucleotide sequence ID" value="NZ_JAAGLU010000626.1"/>
</dbReference>
<dbReference type="InterPro" id="IPR001932">
    <property type="entry name" value="PPM-type_phosphatase-like_dom"/>
</dbReference>
<feature type="non-terminal residue" evidence="2">
    <location>
        <position position="148"/>
    </location>
</feature>
<evidence type="ECO:0000313" key="2">
    <source>
        <dbReference type="EMBL" id="NEC93229.1"/>
    </source>
</evidence>
<feature type="non-terminal residue" evidence="2">
    <location>
        <position position="1"/>
    </location>
</feature>
<comment type="caution">
    <text evidence="2">The sequence shown here is derived from an EMBL/GenBank/DDBJ whole genome shotgun (WGS) entry which is preliminary data.</text>
</comment>
<protein>
    <recommendedName>
        <fullName evidence="1">PPM-type phosphatase domain-containing protein</fullName>
    </recommendedName>
</protein>
<sequence>AYEVRTDPALPWIVAVVADGVSSSMNAGEAAAEAVAQAGQFVLDRLRSEGPPDGPHWWTGVFERTAVAIAAHTEGLPRREPPAGRRRMMEPSPAATTLAVLVAPTEPTRDPRLFSAVVGDSRILRLHQGTWSALLDARAFTTGSDRVL</sequence>
<dbReference type="Pfam" id="PF13672">
    <property type="entry name" value="PP2C_2"/>
    <property type="match status" value="1"/>
</dbReference>
<dbReference type="Gene3D" id="3.60.40.10">
    <property type="entry name" value="PPM-type phosphatase domain"/>
    <property type="match status" value="1"/>
</dbReference>